<organism evidence="2 3">
    <name type="scientific">Deinococcus soli</name>
    <name type="common">ex Cha et al. 2016</name>
    <dbReference type="NCBI Taxonomy" id="1309411"/>
    <lineage>
        <taxon>Bacteria</taxon>
        <taxon>Thermotogati</taxon>
        <taxon>Deinococcota</taxon>
        <taxon>Deinococci</taxon>
        <taxon>Deinococcales</taxon>
        <taxon>Deinococcaceae</taxon>
        <taxon>Deinococcus</taxon>
    </lineage>
</organism>
<reference evidence="2" key="1">
    <citation type="submission" date="2023-07" db="EMBL/GenBank/DDBJ databases">
        <title>Sorghum-associated microbial communities from plants grown in Nebraska, USA.</title>
        <authorList>
            <person name="Schachtman D."/>
        </authorList>
    </citation>
    <scope>NUCLEOTIDE SEQUENCE</scope>
    <source>
        <strain evidence="2">BE330</strain>
    </source>
</reference>
<comment type="caution">
    <text evidence="2">The sequence shown here is derived from an EMBL/GenBank/DDBJ whole genome shotgun (WGS) entry which is preliminary data.</text>
</comment>
<evidence type="ECO:0000259" key="1">
    <source>
        <dbReference type="Pfam" id="PF03235"/>
    </source>
</evidence>
<feature type="domain" description="GmrSD restriction endonucleases N-terminal" evidence="1">
    <location>
        <begin position="51"/>
        <end position="115"/>
    </location>
</feature>
<dbReference type="Pfam" id="PF03235">
    <property type="entry name" value="GmrSD_N"/>
    <property type="match status" value="1"/>
</dbReference>
<accession>A0AAE3XBY5</accession>
<protein>
    <recommendedName>
        <fullName evidence="1">GmrSD restriction endonucleases N-terminal domain-containing protein</fullName>
    </recommendedName>
</protein>
<evidence type="ECO:0000313" key="2">
    <source>
        <dbReference type="EMBL" id="MDR6218221.1"/>
    </source>
</evidence>
<evidence type="ECO:0000313" key="3">
    <source>
        <dbReference type="Proteomes" id="UP001185331"/>
    </source>
</evidence>
<dbReference type="RefSeq" id="WP_309854462.1">
    <property type="nucleotide sequence ID" value="NZ_JAVDQJ010000005.1"/>
</dbReference>
<dbReference type="InterPro" id="IPR004919">
    <property type="entry name" value="GmrSD_N"/>
</dbReference>
<dbReference type="EMBL" id="JAVDQK010000004">
    <property type="protein sequence ID" value="MDR6218221.1"/>
    <property type="molecule type" value="Genomic_DNA"/>
</dbReference>
<proteinExistence type="predicted"/>
<sequence length="181" mass="20571">MSVNMPARIMIGTDQTRPRSYLLSKTDLFARALTAGYIPPDPPGTRRLFGWRLPDIQRPAVWTPTQQTRFIESAWLGFHLGVIVVTGPDEDNHPNADLLIDGQQRLGAFQAYWNGEVPAFGAYWTDVRPGQRQRFLDDPLLFTTLSPHLPDEVLTDLYIRMNFGGTPHRPEDHPDAQHRVT</sequence>
<gene>
    <name evidence="2" type="ORF">J2Y00_001784</name>
</gene>
<dbReference type="Proteomes" id="UP001185331">
    <property type="component" value="Unassembled WGS sequence"/>
</dbReference>
<dbReference type="AlphaFoldDB" id="A0AAE3XBY5"/>
<name>A0AAE3XBY5_9DEIO</name>